<feature type="compositionally biased region" description="Basic and acidic residues" evidence="1">
    <location>
        <begin position="628"/>
        <end position="643"/>
    </location>
</feature>
<gene>
    <name evidence="2" type="ORF">Tco_0802533</name>
</gene>
<evidence type="ECO:0000313" key="2">
    <source>
        <dbReference type="EMBL" id="GJS95565.1"/>
    </source>
</evidence>
<feature type="region of interest" description="Disordered" evidence="1">
    <location>
        <begin position="409"/>
        <end position="439"/>
    </location>
</feature>
<reference evidence="2" key="1">
    <citation type="journal article" date="2022" name="Int. J. Mol. Sci.">
        <title>Draft Genome of Tanacetum Coccineum: Genomic Comparison of Closely Related Tanacetum-Family Plants.</title>
        <authorList>
            <person name="Yamashiro T."/>
            <person name="Shiraishi A."/>
            <person name="Nakayama K."/>
            <person name="Satake H."/>
        </authorList>
    </citation>
    <scope>NUCLEOTIDE SEQUENCE</scope>
</reference>
<feature type="compositionally biased region" description="Low complexity" evidence="1">
    <location>
        <begin position="314"/>
        <end position="326"/>
    </location>
</feature>
<evidence type="ECO:0000313" key="3">
    <source>
        <dbReference type="Proteomes" id="UP001151760"/>
    </source>
</evidence>
<feature type="region of interest" description="Disordered" evidence="1">
    <location>
        <begin position="799"/>
        <end position="859"/>
    </location>
</feature>
<feature type="region of interest" description="Disordered" evidence="1">
    <location>
        <begin position="259"/>
        <end position="342"/>
    </location>
</feature>
<feature type="region of interest" description="Disordered" evidence="1">
    <location>
        <begin position="564"/>
        <end position="643"/>
    </location>
</feature>
<feature type="compositionally biased region" description="Low complexity" evidence="1">
    <location>
        <begin position="535"/>
        <end position="546"/>
    </location>
</feature>
<dbReference type="EMBL" id="BQNB010011818">
    <property type="protein sequence ID" value="GJS95565.1"/>
    <property type="molecule type" value="Genomic_DNA"/>
</dbReference>
<evidence type="ECO:0000256" key="1">
    <source>
        <dbReference type="SAM" id="MobiDB-lite"/>
    </source>
</evidence>
<sequence>MIPLSTTMAVLDSCPKHNMVMYLEKSEGNAEFHEIIDFLKHRSIHHALIISPIISTTFVEQFWTSAKSKIINNVRHITAKVAGKSVSISEASIRSDLPFDDADGIDSLPNQAIFDDIQLMGYEGDLTVLTFNKAFFSPQWRFLFHTINHCLSSKSTSWDQIPTNIATAVICLTSNQKYNFSKLIFDGMLRHLDAKKKFVMYPRFISIFLDKQLANVPVPLDHFPVNTLTSKVFSFMVKKGKHFSGNVTPLFASMLVQPTEDEGAHSERPSEAQPTPSPAHTSEVPFEPHTDSSPAHTSEVPIEQQNDPSPRPSPSTIIPDSIPETSGGNLGGHSSSDKSLSGNEGELTLQSVYDLCLSLCAQVSDQAKEIQHLKAQIKKLKKQAKPVIKHHRAWMQSISLKQRLARKRSSKKQWVHKESVSKQGRKFAKGESSVQGNPLFDEIPEDTVDHMETENAQDVGRTREIVDEDKEIDENILSTEDVLSTDKEKVSTDRPIVSTDGSKVSTDRQIEGTEEQIESTDGQRKGTEDHTEEGSATQATQTPTSTIFGDDETIAKVLLNMSQAKAVSREKEKGVELKDIEETDRPRPTSTRSLLTLKPLPKIDPKDKGKKKIEEEDEFESESDSIPEAEKKFKQLESDEEMARKIQEEWEGEEERNRIAEEKATNEALIRNYDDIKARIEANRILAEKLQKEERQKFTIKERAKFLHDTIAAQRKFLAQQRSEAIRNRPPTKNHLRNQMMTYLKHVGNFKHSELKTKKFEEIKALYEKIKWSDKDFISIGSAKDERLIKRMNEKGIDSSMNEMVKEESKEEVKEENKEEESTRKRKIGTRKKMKSRKRRFIQNTSEDDSEKENDELRLHLTIAPDEEKEVDYEILDRKYPIKEWKIECLRTKPQVV</sequence>
<feature type="compositionally biased region" description="Basic residues" evidence="1">
    <location>
        <begin position="824"/>
        <end position="841"/>
    </location>
</feature>
<feature type="compositionally biased region" description="Basic and acidic residues" evidence="1">
    <location>
        <begin position="521"/>
        <end position="533"/>
    </location>
</feature>
<organism evidence="2 3">
    <name type="scientific">Tanacetum coccineum</name>
    <dbReference type="NCBI Taxonomy" id="301880"/>
    <lineage>
        <taxon>Eukaryota</taxon>
        <taxon>Viridiplantae</taxon>
        <taxon>Streptophyta</taxon>
        <taxon>Embryophyta</taxon>
        <taxon>Tracheophyta</taxon>
        <taxon>Spermatophyta</taxon>
        <taxon>Magnoliopsida</taxon>
        <taxon>eudicotyledons</taxon>
        <taxon>Gunneridae</taxon>
        <taxon>Pentapetalae</taxon>
        <taxon>asterids</taxon>
        <taxon>campanulids</taxon>
        <taxon>Asterales</taxon>
        <taxon>Asteraceae</taxon>
        <taxon>Asteroideae</taxon>
        <taxon>Anthemideae</taxon>
        <taxon>Anthemidinae</taxon>
        <taxon>Tanacetum</taxon>
    </lineage>
</organism>
<feature type="compositionally biased region" description="Polar residues" evidence="1">
    <location>
        <begin position="332"/>
        <end position="342"/>
    </location>
</feature>
<protein>
    <submittedName>
        <fullName evidence="2">Uncharacterized protein</fullName>
    </submittedName>
</protein>
<feature type="compositionally biased region" description="Basic and acidic residues" evidence="1">
    <location>
        <begin position="567"/>
        <end position="587"/>
    </location>
</feature>
<comment type="caution">
    <text evidence="2">The sequence shown here is derived from an EMBL/GenBank/DDBJ whole genome shotgun (WGS) entry which is preliminary data.</text>
</comment>
<name>A0ABQ4ZZ23_9ASTR</name>
<keyword evidence="3" id="KW-1185">Reference proteome</keyword>
<accession>A0ABQ4ZZ23</accession>
<proteinExistence type="predicted"/>
<reference evidence="2" key="2">
    <citation type="submission" date="2022-01" db="EMBL/GenBank/DDBJ databases">
        <authorList>
            <person name="Yamashiro T."/>
            <person name="Shiraishi A."/>
            <person name="Satake H."/>
            <person name="Nakayama K."/>
        </authorList>
    </citation>
    <scope>NUCLEOTIDE SEQUENCE</scope>
</reference>
<feature type="compositionally biased region" description="Basic and acidic residues" evidence="1">
    <location>
        <begin position="804"/>
        <end position="823"/>
    </location>
</feature>
<feature type="compositionally biased region" description="Acidic residues" evidence="1">
    <location>
        <begin position="615"/>
        <end position="627"/>
    </location>
</feature>
<dbReference type="Proteomes" id="UP001151760">
    <property type="component" value="Unassembled WGS sequence"/>
</dbReference>
<feature type="region of interest" description="Disordered" evidence="1">
    <location>
        <begin position="453"/>
        <end position="548"/>
    </location>
</feature>